<dbReference type="AlphaFoldDB" id="H1HJ69"/>
<sequence length="434" mass="47615">MNKVILSAALSAAISATALAQSGTNSPYSQYDLGLLSANGSGFNRGMNGLGLGFHSHNQVNYMNPASYSSLDSLSFIFDAGLSGQITNFQENSVRKNAKNGVFDYVVAGFRIAKHVGVSFGVLPYSTIGYNYSSTKNLNDRDAFPSTEVGTSTYEGKGGLHQVYLGAGWEPIKGLAIGANIGYLWGNYNRSIVTSFSNGTNSLSRYYKATINNYKLDIGAQYTIKVSQKNELSLGVTYGYGHRLGANPQCEVISSDRQTGVADTTLYEISNGLSIPTSYGAGLMFNHNNKLKIGFDYSLMQYAKLGYPKLNRNNNILQYGLVDGVYNDRQKFTAGVEFCPNDAGRKLAERIRYRIGASYATSYYKVNGIDGPKEYSVSAGFGIPVVNEWNNRSVLNISGSWVHQEVKGLIKENTFRINIGFTFNERWFAKWKVD</sequence>
<comment type="caution">
    <text evidence="2">The sequence shown here is derived from an EMBL/GenBank/DDBJ whole genome shotgun (WGS) entry which is preliminary data.</text>
</comment>
<dbReference type="Proteomes" id="UP000003167">
    <property type="component" value="Unassembled WGS sequence"/>
</dbReference>
<name>H1HJ69_9BACT</name>
<feature type="signal peptide" evidence="1">
    <location>
        <begin position="1"/>
        <end position="20"/>
    </location>
</feature>
<proteinExistence type="predicted"/>
<reference evidence="2 3" key="1">
    <citation type="submission" date="2011-12" db="EMBL/GenBank/DDBJ databases">
        <title>The Genome Sequence of Prevotella maculosa OT 289.</title>
        <authorList>
            <consortium name="The Broad Institute Genome Sequencing Platform"/>
            <person name="Earl A."/>
            <person name="Ward D."/>
            <person name="Feldgarden M."/>
            <person name="Gevers D."/>
            <person name="Izard J."/>
            <person name="Blanton J.M."/>
            <person name="Mathney J."/>
            <person name="Tanner A.C."/>
            <person name="Dewhirst F.E."/>
            <person name="Young S.K."/>
            <person name="Zeng Q."/>
            <person name="Gargeya S."/>
            <person name="Fitzgerald M."/>
            <person name="Haas B."/>
            <person name="Abouelleil A."/>
            <person name="Alvarado L."/>
            <person name="Arachchi H.M."/>
            <person name="Berlin A."/>
            <person name="Chapman S.B."/>
            <person name="Gearin G."/>
            <person name="Goldberg J."/>
            <person name="Griggs A."/>
            <person name="Gujja S."/>
            <person name="Hansen M."/>
            <person name="Heiman D."/>
            <person name="Howarth C."/>
            <person name="Larimer J."/>
            <person name="Lui A."/>
            <person name="MacDonald P.J.P."/>
            <person name="McCowen C."/>
            <person name="Montmayeur A."/>
            <person name="Murphy C."/>
            <person name="Neiman D."/>
            <person name="Pearson M."/>
            <person name="Priest M."/>
            <person name="Roberts A."/>
            <person name="Saif S."/>
            <person name="Shea T."/>
            <person name="Sisk P."/>
            <person name="Stolte C."/>
            <person name="Sykes S."/>
            <person name="Wortman J."/>
            <person name="Nusbaum C."/>
            <person name="Birren B."/>
        </authorList>
    </citation>
    <scope>NUCLEOTIDE SEQUENCE [LARGE SCALE GENOMIC DNA]</scope>
    <source>
        <strain evidence="2 3">OT 289</strain>
    </source>
</reference>
<accession>H1HJ69</accession>
<evidence type="ECO:0008006" key="4">
    <source>
        <dbReference type="Google" id="ProtNLM"/>
    </source>
</evidence>
<dbReference type="HOGENOM" id="CLU_047829_1_0_10"/>
<evidence type="ECO:0000313" key="2">
    <source>
        <dbReference type="EMBL" id="EHO74068.1"/>
    </source>
</evidence>
<dbReference type="PATRIC" id="fig|999422.3.peg.205"/>
<feature type="chain" id="PRO_5003550047" description="Outer membrane protein beta-barrel domain-containing protein" evidence="1">
    <location>
        <begin position="21"/>
        <end position="434"/>
    </location>
</feature>
<dbReference type="OrthoDB" id="1491239at2"/>
<dbReference type="STRING" id="999422.HMPREF9944_00213"/>
<keyword evidence="1" id="KW-0732">Signal</keyword>
<evidence type="ECO:0000256" key="1">
    <source>
        <dbReference type="SAM" id="SignalP"/>
    </source>
</evidence>
<dbReference type="Gene3D" id="2.40.160.60">
    <property type="entry name" value="Outer membrane protein transport protein (OMPP1/FadL/TodX)"/>
    <property type="match status" value="1"/>
</dbReference>
<dbReference type="SUPFAM" id="SSF56935">
    <property type="entry name" value="Porins"/>
    <property type="match status" value="1"/>
</dbReference>
<evidence type="ECO:0000313" key="3">
    <source>
        <dbReference type="Proteomes" id="UP000003167"/>
    </source>
</evidence>
<gene>
    <name evidence="2" type="ORF">HMPREF9944_00213</name>
</gene>
<keyword evidence="3" id="KW-1185">Reference proteome</keyword>
<organism evidence="2 3">
    <name type="scientific">Segatella maculosa OT 289</name>
    <dbReference type="NCBI Taxonomy" id="999422"/>
    <lineage>
        <taxon>Bacteria</taxon>
        <taxon>Pseudomonadati</taxon>
        <taxon>Bacteroidota</taxon>
        <taxon>Bacteroidia</taxon>
        <taxon>Bacteroidales</taxon>
        <taxon>Prevotellaceae</taxon>
        <taxon>Segatella</taxon>
    </lineage>
</organism>
<protein>
    <recommendedName>
        <fullName evidence="4">Outer membrane protein beta-barrel domain-containing protein</fullName>
    </recommendedName>
</protein>
<dbReference type="RefSeq" id="WP_008563816.1">
    <property type="nucleotide sequence ID" value="NZ_JH594500.1"/>
</dbReference>
<dbReference type="EMBL" id="AGEK01000012">
    <property type="protein sequence ID" value="EHO74068.1"/>
    <property type="molecule type" value="Genomic_DNA"/>
</dbReference>